<dbReference type="Proteomes" id="UP000265566">
    <property type="component" value="Chromosome 2"/>
</dbReference>
<dbReference type="PaxDb" id="3880-AES66831"/>
<reference evidence="4" key="3">
    <citation type="submission" date="2015-04" db="UniProtKB">
        <authorList>
            <consortium name="EnsemblPlants"/>
        </authorList>
    </citation>
    <scope>IDENTIFICATION</scope>
    <source>
        <strain evidence="4">cv. Jemalong A17</strain>
    </source>
</reference>
<keyword evidence="5" id="KW-1185">Reference proteome</keyword>
<gene>
    <name evidence="2" type="ordered locus">MTR_2g082240</name>
    <name evidence="3" type="ORF">MtrunA17_Chr2g0319171</name>
</gene>
<reference evidence="2 5" key="2">
    <citation type="journal article" date="2014" name="BMC Genomics">
        <title>An improved genome release (version Mt4.0) for the model legume Medicago truncatula.</title>
        <authorList>
            <person name="Tang H."/>
            <person name="Krishnakumar V."/>
            <person name="Bidwell S."/>
            <person name="Rosen B."/>
            <person name="Chan A."/>
            <person name="Zhou S."/>
            <person name="Gentzbittel L."/>
            <person name="Childs K.L."/>
            <person name="Yandell M."/>
            <person name="Gundlach H."/>
            <person name="Mayer K.F."/>
            <person name="Schwartz D.C."/>
            <person name="Town C.D."/>
        </authorList>
    </citation>
    <scope>GENOME REANNOTATION</scope>
    <source>
        <strain evidence="4 5">cv. Jemalong A17</strain>
    </source>
</reference>
<feature type="region of interest" description="Disordered" evidence="1">
    <location>
        <begin position="108"/>
        <end position="148"/>
    </location>
</feature>
<organism evidence="2 5">
    <name type="scientific">Medicago truncatula</name>
    <name type="common">Barrel medic</name>
    <name type="synonym">Medicago tribuloides</name>
    <dbReference type="NCBI Taxonomy" id="3880"/>
    <lineage>
        <taxon>Eukaryota</taxon>
        <taxon>Viridiplantae</taxon>
        <taxon>Streptophyta</taxon>
        <taxon>Embryophyta</taxon>
        <taxon>Tracheophyta</taxon>
        <taxon>Spermatophyta</taxon>
        <taxon>Magnoliopsida</taxon>
        <taxon>eudicotyledons</taxon>
        <taxon>Gunneridae</taxon>
        <taxon>Pentapetalae</taxon>
        <taxon>rosids</taxon>
        <taxon>fabids</taxon>
        <taxon>Fabales</taxon>
        <taxon>Fabaceae</taxon>
        <taxon>Papilionoideae</taxon>
        <taxon>50 kb inversion clade</taxon>
        <taxon>NPAAA clade</taxon>
        <taxon>Hologalegina</taxon>
        <taxon>IRL clade</taxon>
        <taxon>Trifolieae</taxon>
        <taxon>Medicago</taxon>
    </lineage>
</organism>
<evidence type="ECO:0000313" key="3">
    <source>
        <dbReference type="EMBL" id="RHN75256.1"/>
    </source>
</evidence>
<evidence type="ECO:0000313" key="5">
    <source>
        <dbReference type="Proteomes" id="UP000002051"/>
    </source>
</evidence>
<dbReference type="eggNOG" id="KOG1490">
    <property type="taxonomic scope" value="Eukaryota"/>
</dbReference>
<dbReference type="Proteomes" id="UP000002051">
    <property type="component" value="Chromosome 2"/>
</dbReference>
<dbReference type="EnsemblPlants" id="AES66831">
    <property type="protein sequence ID" value="AES66831"/>
    <property type="gene ID" value="MTR_2g082240"/>
</dbReference>
<feature type="compositionally biased region" description="Polar residues" evidence="1">
    <location>
        <begin position="18"/>
        <end position="39"/>
    </location>
</feature>
<dbReference type="Gramene" id="rna11429">
    <property type="protein sequence ID" value="RHN75256.1"/>
    <property type="gene ID" value="gene11429"/>
</dbReference>
<feature type="compositionally biased region" description="Low complexity" evidence="1">
    <location>
        <begin position="71"/>
        <end position="81"/>
    </location>
</feature>
<dbReference type="OMA" id="PNDFAMD"/>
<proteinExistence type="predicted"/>
<sequence length="148" mass="16597">MVQHSIGETPPNDFAMDTESTQEASTVTKKNSLTQQLPSRQGRKRERSPETTSIDADHGDKPSKMKKQRLSRSVSRFSRSVQQPLHVVVPGEGFRDSAQKMKAIKLAKKASKKRNKAARRGEADRVIVNLRPKHTLAGKRPKGKAHHR</sequence>
<name>G7IHA7_MEDTR</name>
<reference evidence="2 5" key="1">
    <citation type="journal article" date="2011" name="Nature">
        <title>The Medicago genome provides insight into the evolution of rhizobial symbioses.</title>
        <authorList>
            <person name="Young N.D."/>
            <person name="Debelle F."/>
            <person name="Oldroyd G.E."/>
            <person name="Geurts R."/>
            <person name="Cannon S.B."/>
            <person name="Udvardi M.K."/>
            <person name="Benedito V.A."/>
            <person name="Mayer K.F."/>
            <person name="Gouzy J."/>
            <person name="Schoof H."/>
            <person name="Van de Peer Y."/>
            <person name="Proost S."/>
            <person name="Cook D.R."/>
            <person name="Meyers B.C."/>
            <person name="Spannagl M."/>
            <person name="Cheung F."/>
            <person name="De Mita S."/>
            <person name="Krishnakumar V."/>
            <person name="Gundlach H."/>
            <person name="Zhou S."/>
            <person name="Mudge J."/>
            <person name="Bharti A.K."/>
            <person name="Murray J.D."/>
            <person name="Naoumkina M.A."/>
            <person name="Rosen B."/>
            <person name="Silverstein K.A."/>
            <person name="Tang H."/>
            <person name="Rombauts S."/>
            <person name="Zhao P.X."/>
            <person name="Zhou P."/>
            <person name="Barbe V."/>
            <person name="Bardou P."/>
            <person name="Bechner M."/>
            <person name="Bellec A."/>
            <person name="Berger A."/>
            <person name="Berges H."/>
            <person name="Bidwell S."/>
            <person name="Bisseling T."/>
            <person name="Choisne N."/>
            <person name="Couloux A."/>
            <person name="Denny R."/>
            <person name="Deshpande S."/>
            <person name="Dai X."/>
            <person name="Doyle J.J."/>
            <person name="Dudez A.M."/>
            <person name="Farmer A.D."/>
            <person name="Fouteau S."/>
            <person name="Franken C."/>
            <person name="Gibelin C."/>
            <person name="Gish J."/>
            <person name="Goldstein S."/>
            <person name="Gonzalez A.J."/>
            <person name="Green P.J."/>
            <person name="Hallab A."/>
            <person name="Hartog M."/>
            <person name="Hua A."/>
            <person name="Humphray S.J."/>
            <person name="Jeong D.H."/>
            <person name="Jing Y."/>
            <person name="Jocker A."/>
            <person name="Kenton S.M."/>
            <person name="Kim D.J."/>
            <person name="Klee K."/>
            <person name="Lai H."/>
            <person name="Lang C."/>
            <person name="Lin S."/>
            <person name="Macmil S.L."/>
            <person name="Magdelenat G."/>
            <person name="Matthews L."/>
            <person name="McCorrison J."/>
            <person name="Monaghan E.L."/>
            <person name="Mun J.H."/>
            <person name="Najar F.Z."/>
            <person name="Nicholson C."/>
            <person name="Noirot C."/>
            <person name="O'Bleness M."/>
            <person name="Paule C.R."/>
            <person name="Poulain J."/>
            <person name="Prion F."/>
            <person name="Qin B."/>
            <person name="Qu C."/>
            <person name="Retzel E.F."/>
            <person name="Riddle C."/>
            <person name="Sallet E."/>
            <person name="Samain S."/>
            <person name="Samson N."/>
            <person name="Sanders I."/>
            <person name="Saurat O."/>
            <person name="Scarpelli C."/>
            <person name="Schiex T."/>
            <person name="Segurens B."/>
            <person name="Severin A.J."/>
            <person name="Sherrier D.J."/>
            <person name="Shi R."/>
            <person name="Sims S."/>
            <person name="Singer S.R."/>
            <person name="Sinharoy S."/>
            <person name="Sterck L."/>
            <person name="Viollet A."/>
            <person name="Wang B.B."/>
            <person name="Wang K."/>
            <person name="Wang M."/>
            <person name="Wang X."/>
            <person name="Warfsmann J."/>
            <person name="Weissenbach J."/>
            <person name="White D.D."/>
            <person name="White J.D."/>
            <person name="Wiley G.B."/>
            <person name="Wincker P."/>
            <person name="Xing Y."/>
            <person name="Yang L."/>
            <person name="Yao Z."/>
            <person name="Ying F."/>
            <person name="Zhai J."/>
            <person name="Zhou L."/>
            <person name="Zuber A."/>
            <person name="Denarie J."/>
            <person name="Dixon R.A."/>
            <person name="May G.D."/>
            <person name="Schwartz D.C."/>
            <person name="Rogers J."/>
            <person name="Quetier F."/>
            <person name="Town C.D."/>
            <person name="Roe B.A."/>
        </authorList>
    </citation>
    <scope>NUCLEOTIDE SEQUENCE [LARGE SCALE GENOMIC DNA]</scope>
    <source>
        <strain evidence="2">A17</strain>
        <strain evidence="4 5">cv. Jemalong A17</strain>
    </source>
</reference>
<dbReference type="AlphaFoldDB" id="G7IHA7"/>
<feature type="compositionally biased region" description="Basic residues" evidence="1">
    <location>
        <begin position="108"/>
        <end position="118"/>
    </location>
</feature>
<evidence type="ECO:0000256" key="1">
    <source>
        <dbReference type="SAM" id="MobiDB-lite"/>
    </source>
</evidence>
<dbReference type="EMBL" id="PSQE01000002">
    <property type="protein sequence ID" value="RHN75256.1"/>
    <property type="molecule type" value="Genomic_DNA"/>
</dbReference>
<evidence type="ECO:0000313" key="2">
    <source>
        <dbReference type="EMBL" id="AES66831.1"/>
    </source>
</evidence>
<evidence type="ECO:0000313" key="4">
    <source>
        <dbReference type="EnsemblPlants" id="AES66831"/>
    </source>
</evidence>
<dbReference type="HOGENOM" id="CLU_1761471_0_0_1"/>
<dbReference type="STRING" id="3880.G7IHA7"/>
<feature type="region of interest" description="Disordered" evidence="1">
    <location>
        <begin position="1"/>
        <end position="83"/>
    </location>
</feature>
<accession>G7IHA7</accession>
<dbReference type="EMBL" id="CM001218">
    <property type="protein sequence ID" value="AES66831.1"/>
    <property type="molecule type" value="Genomic_DNA"/>
</dbReference>
<feature type="compositionally biased region" description="Basic residues" evidence="1">
    <location>
        <begin position="131"/>
        <end position="148"/>
    </location>
</feature>
<protein>
    <submittedName>
        <fullName evidence="2">Nucleolar GTP-binding protein, putative</fullName>
    </submittedName>
    <submittedName>
        <fullName evidence="3">Putative nucleolar GTP-binding protein</fullName>
    </submittedName>
</protein>
<reference evidence="3" key="4">
    <citation type="journal article" date="2018" name="Nat. Plants">
        <title>Whole-genome landscape of Medicago truncatula symbiotic genes.</title>
        <authorList>
            <person name="Pecrix Y."/>
            <person name="Gamas P."/>
            <person name="Carrere S."/>
        </authorList>
    </citation>
    <scope>NUCLEOTIDE SEQUENCE</scope>
    <source>
        <tissue evidence="3">Leaves</tissue>
    </source>
</reference>